<feature type="repeat" description="ANK" evidence="3">
    <location>
        <begin position="253"/>
        <end position="285"/>
    </location>
</feature>
<dbReference type="SMART" id="SM00248">
    <property type="entry name" value="ANK"/>
    <property type="match status" value="5"/>
</dbReference>
<reference evidence="5 6" key="1">
    <citation type="submission" date="2024-07" db="EMBL/GenBank/DDBJ databases">
        <title>Section-level genome sequencing and comparative genomics of Aspergillus sections Usti and Cavernicolus.</title>
        <authorList>
            <consortium name="Lawrence Berkeley National Laboratory"/>
            <person name="Nybo J.L."/>
            <person name="Vesth T.C."/>
            <person name="Theobald S."/>
            <person name="Frisvad J.C."/>
            <person name="Larsen T.O."/>
            <person name="Kjaerboelling I."/>
            <person name="Rothschild-Mancinelli K."/>
            <person name="Lyhne E.K."/>
            <person name="Kogle M.E."/>
            <person name="Barry K."/>
            <person name="Clum A."/>
            <person name="Na H."/>
            <person name="Ledsgaard L."/>
            <person name="Lin J."/>
            <person name="Lipzen A."/>
            <person name="Kuo A."/>
            <person name="Riley R."/>
            <person name="Mondo S."/>
            <person name="LaButti K."/>
            <person name="Haridas S."/>
            <person name="Pangalinan J."/>
            <person name="Salamov A.A."/>
            <person name="Simmons B.A."/>
            <person name="Magnuson J.K."/>
            <person name="Chen J."/>
            <person name="Drula E."/>
            <person name="Henrissat B."/>
            <person name="Wiebenga A."/>
            <person name="Lubbers R.J."/>
            <person name="Gomes A.C."/>
            <person name="Makela M.R."/>
            <person name="Stajich J."/>
            <person name="Grigoriev I.V."/>
            <person name="Mortensen U.H."/>
            <person name="De vries R.P."/>
            <person name="Baker S.E."/>
            <person name="Andersen M.R."/>
        </authorList>
    </citation>
    <scope>NUCLEOTIDE SEQUENCE [LARGE SCALE GENOMIC DNA]</scope>
    <source>
        <strain evidence="5 6">CBS 600.67</strain>
    </source>
</reference>
<proteinExistence type="predicted"/>
<feature type="repeat" description="ANK" evidence="3">
    <location>
        <begin position="286"/>
        <end position="318"/>
    </location>
</feature>
<organism evidence="5 6">
    <name type="scientific">Aspergillus cavernicola</name>
    <dbReference type="NCBI Taxonomy" id="176166"/>
    <lineage>
        <taxon>Eukaryota</taxon>
        <taxon>Fungi</taxon>
        <taxon>Dikarya</taxon>
        <taxon>Ascomycota</taxon>
        <taxon>Pezizomycotina</taxon>
        <taxon>Eurotiomycetes</taxon>
        <taxon>Eurotiomycetidae</taxon>
        <taxon>Eurotiales</taxon>
        <taxon>Aspergillaceae</taxon>
        <taxon>Aspergillus</taxon>
        <taxon>Aspergillus subgen. Nidulantes</taxon>
    </lineage>
</organism>
<evidence type="ECO:0000256" key="3">
    <source>
        <dbReference type="PROSITE-ProRule" id="PRU00023"/>
    </source>
</evidence>
<dbReference type="PANTHER" id="PTHR24171">
    <property type="entry name" value="ANKYRIN REPEAT DOMAIN-CONTAINING PROTEIN 39-RELATED"/>
    <property type="match status" value="1"/>
</dbReference>
<sequence>MNELLHKTTCMELSDTLETLSKVLPGIYVRILSRIDERQRQKCALVLLWATLAVRPLTIHQLADVIALQTSTVLNRKQTMLGQLVLYRSFIRVQDGEIGLIHQSVRDYLLRDHPDQNPILDMFRIRPEEGHCKIVLSCLDFLERGDALYDTWSQKLQILDYAIHHWPHNAQHVGNNADIIFDISRPIFQNDSEVVFNWFNHHVNPGFVLREIREVSTLHIASIYGLTPWIRKLLAQKKLKFNLHRYLNRKDSQGYTPLLRSTAGGHEAATQLLLENCADVNVQQMFGKGPQELAAPGGVLPVLRLLLQHGANINALGSQAYTLLTEVCSLKDLEMAQWLIAHGAIVNPTSKRMEPPLKSAAYTGSDDIVELLIKHGADVNVKNKRGISALSASMANKSSGTAQILLSHSADPNCIDKYGFTNFRGH</sequence>
<gene>
    <name evidence="5" type="ORF">BDW59DRAFT_64107</name>
</gene>
<dbReference type="Pfam" id="PF22939">
    <property type="entry name" value="WHD_GPIID"/>
    <property type="match status" value="1"/>
</dbReference>
<protein>
    <submittedName>
        <fullName evidence="5">Ankyrin repeat-containing domain protein</fullName>
    </submittedName>
</protein>
<dbReference type="SUPFAM" id="SSF48403">
    <property type="entry name" value="Ankyrin repeat"/>
    <property type="match status" value="1"/>
</dbReference>
<name>A0ABR4J1F1_9EURO</name>
<dbReference type="InterPro" id="IPR002110">
    <property type="entry name" value="Ankyrin_rpt"/>
</dbReference>
<keyword evidence="6" id="KW-1185">Reference proteome</keyword>
<evidence type="ECO:0000313" key="6">
    <source>
        <dbReference type="Proteomes" id="UP001610335"/>
    </source>
</evidence>
<dbReference type="PROSITE" id="PS50297">
    <property type="entry name" value="ANK_REP_REGION"/>
    <property type="match status" value="3"/>
</dbReference>
<feature type="domain" description="GPI inositol-deacylase winged helix" evidence="4">
    <location>
        <begin position="38"/>
        <end position="113"/>
    </location>
</feature>
<dbReference type="InterPro" id="IPR054471">
    <property type="entry name" value="GPIID_WHD"/>
</dbReference>
<accession>A0ABR4J1F1</accession>
<keyword evidence="2 3" id="KW-0040">ANK repeat</keyword>
<evidence type="ECO:0000256" key="2">
    <source>
        <dbReference type="ARBA" id="ARBA00023043"/>
    </source>
</evidence>
<dbReference type="PANTHER" id="PTHR24171:SF9">
    <property type="entry name" value="ANKYRIN REPEAT DOMAIN-CONTAINING PROTEIN 39"/>
    <property type="match status" value="1"/>
</dbReference>
<dbReference type="Pfam" id="PF12796">
    <property type="entry name" value="Ank_2"/>
    <property type="match status" value="1"/>
</dbReference>
<evidence type="ECO:0000256" key="1">
    <source>
        <dbReference type="ARBA" id="ARBA00022737"/>
    </source>
</evidence>
<keyword evidence="1" id="KW-0677">Repeat</keyword>
<evidence type="ECO:0000313" key="5">
    <source>
        <dbReference type="EMBL" id="KAL2833741.1"/>
    </source>
</evidence>
<dbReference type="Gene3D" id="1.25.40.20">
    <property type="entry name" value="Ankyrin repeat-containing domain"/>
    <property type="match status" value="1"/>
</dbReference>
<evidence type="ECO:0000259" key="4">
    <source>
        <dbReference type="Pfam" id="PF22939"/>
    </source>
</evidence>
<dbReference type="PRINTS" id="PR01415">
    <property type="entry name" value="ANKYRIN"/>
</dbReference>
<comment type="caution">
    <text evidence="5">The sequence shown here is derived from an EMBL/GenBank/DDBJ whole genome shotgun (WGS) entry which is preliminary data.</text>
</comment>
<dbReference type="InterPro" id="IPR036770">
    <property type="entry name" value="Ankyrin_rpt-contain_sf"/>
</dbReference>
<feature type="repeat" description="ANK" evidence="3">
    <location>
        <begin position="352"/>
        <end position="384"/>
    </location>
</feature>
<dbReference type="PROSITE" id="PS50088">
    <property type="entry name" value="ANK_REPEAT"/>
    <property type="match status" value="3"/>
</dbReference>
<dbReference type="EMBL" id="JBFXLS010000003">
    <property type="protein sequence ID" value="KAL2833741.1"/>
    <property type="molecule type" value="Genomic_DNA"/>
</dbReference>
<dbReference type="Proteomes" id="UP001610335">
    <property type="component" value="Unassembled WGS sequence"/>
</dbReference>